<evidence type="ECO:0000256" key="11">
    <source>
        <dbReference type="ARBA" id="ARBA00023010"/>
    </source>
</evidence>
<organism evidence="15 16">
    <name type="scientific">Aquibaculum arenosum</name>
    <dbReference type="NCBI Taxonomy" id="3032591"/>
    <lineage>
        <taxon>Bacteria</taxon>
        <taxon>Pseudomonadati</taxon>
        <taxon>Pseudomonadota</taxon>
        <taxon>Alphaproteobacteria</taxon>
        <taxon>Rhodospirillales</taxon>
        <taxon>Rhodovibrionaceae</taxon>
        <taxon>Aquibaculum</taxon>
    </lineage>
</organism>
<comment type="similarity">
    <text evidence="3">Belongs to the YajC family.</text>
</comment>
<keyword evidence="9" id="KW-0653">Protein transport</keyword>
<evidence type="ECO:0000313" key="15">
    <source>
        <dbReference type="EMBL" id="MDF2096377.1"/>
    </source>
</evidence>
<evidence type="ECO:0000256" key="3">
    <source>
        <dbReference type="ARBA" id="ARBA00006742"/>
    </source>
</evidence>
<keyword evidence="12 14" id="KW-0472">Membrane</keyword>
<comment type="subunit">
    <text evidence="4">Part of the SecDF-YidC-YajC translocase complex. The SecDF-YidC-YajC translocase forms a supercomplex with SecYEG, called the holo-translocon (HTL).</text>
</comment>
<keyword evidence="10 14" id="KW-1133">Transmembrane helix</keyword>
<comment type="function">
    <text evidence="1">The SecYEG-SecDF-YajC-YidC holo-translocon (HTL) protein secretase/insertase is a supercomplex required for protein secretion, insertion of proteins into membranes, and assembly of membrane protein complexes. While the SecYEG complex is essential for assembly of a number of proteins and complexes, the SecDF-YajC-YidC subcomplex facilitates these functions.</text>
</comment>
<dbReference type="Proteomes" id="UP001215503">
    <property type="component" value="Unassembled WGS sequence"/>
</dbReference>
<dbReference type="InterPro" id="IPR003849">
    <property type="entry name" value="Preprotein_translocase_YajC"/>
</dbReference>
<keyword evidence="11" id="KW-0811">Translocation</keyword>
<evidence type="ECO:0000256" key="10">
    <source>
        <dbReference type="ARBA" id="ARBA00022989"/>
    </source>
</evidence>
<dbReference type="PANTHER" id="PTHR33909:SF1">
    <property type="entry name" value="SEC TRANSLOCON ACCESSORY COMPLEX SUBUNIT YAJC"/>
    <property type="match status" value="1"/>
</dbReference>
<proteinExistence type="inferred from homology"/>
<protein>
    <recommendedName>
        <fullName evidence="5">Sec translocon accessory complex subunit YajC</fullName>
    </recommendedName>
</protein>
<keyword evidence="8 14" id="KW-0812">Transmembrane</keyword>
<keyword evidence="7" id="KW-1003">Cell membrane</keyword>
<evidence type="ECO:0000256" key="1">
    <source>
        <dbReference type="ARBA" id="ARBA00002061"/>
    </source>
</evidence>
<sequence length="136" mass="14586">MLISPAYAQAAGGGGGDILVSLLPIILIFVVFYFLLIRPQQKKVKQHRAMVEALRRGDRVVTSGGIVGQVTKVLSDGEVEVEIAQGTRVRVIRHTITDVLDKTDPATRSKAVETSSDVADDDAEADEKSGRRGSGK</sequence>
<dbReference type="SMART" id="SM01323">
    <property type="entry name" value="YajC"/>
    <property type="match status" value="1"/>
</dbReference>
<feature type="region of interest" description="Disordered" evidence="13">
    <location>
        <begin position="103"/>
        <end position="136"/>
    </location>
</feature>
<keyword evidence="6" id="KW-0813">Transport</keyword>
<comment type="subcellular location">
    <subcellularLocation>
        <location evidence="2">Cell membrane</location>
        <topology evidence="2">Single-pass membrane protein</topology>
    </subcellularLocation>
</comment>
<evidence type="ECO:0000256" key="7">
    <source>
        <dbReference type="ARBA" id="ARBA00022475"/>
    </source>
</evidence>
<dbReference type="NCBIfam" id="TIGR00739">
    <property type="entry name" value="yajC"/>
    <property type="match status" value="1"/>
</dbReference>
<evidence type="ECO:0000256" key="14">
    <source>
        <dbReference type="SAM" id="Phobius"/>
    </source>
</evidence>
<dbReference type="RefSeq" id="WP_275822722.1">
    <property type="nucleotide sequence ID" value="NZ_JARHUD010000005.1"/>
</dbReference>
<evidence type="ECO:0000256" key="6">
    <source>
        <dbReference type="ARBA" id="ARBA00022448"/>
    </source>
</evidence>
<evidence type="ECO:0000256" key="4">
    <source>
        <dbReference type="ARBA" id="ARBA00011718"/>
    </source>
</evidence>
<dbReference type="Pfam" id="PF02699">
    <property type="entry name" value="YajC"/>
    <property type="match status" value="1"/>
</dbReference>
<evidence type="ECO:0000256" key="2">
    <source>
        <dbReference type="ARBA" id="ARBA00004162"/>
    </source>
</evidence>
<reference evidence="15 16" key="1">
    <citation type="submission" date="2023-03" db="EMBL/GenBank/DDBJ databases">
        <title>Fodinicurvata sp. CAU 1616 isolated from sea sendiment.</title>
        <authorList>
            <person name="Kim W."/>
        </authorList>
    </citation>
    <scope>NUCLEOTIDE SEQUENCE [LARGE SCALE GENOMIC DNA]</scope>
    <source>
        <strain evidence="15 16">CAU 1616</strain>
    </source>
</reference>
<feature type="transmembrane region" description="Helical" evidence="14">
    <location>
        <begin position="18"/>
        <end position="37"/>
    </location>
</feature>
<evidence type="ECO:0000256" key="12">
    <source>
        <dbReference type="ARBA" id="ARBA00023136"/>
    </source>
</evidence>
<evidence type="ECO:0000313" key="16">
    <source>
        <dbReference type="Proteomes" id="UP001215503"/>
    </source>
</evidence>
<accession>A0ABT5YN25</accession>
<dbReference type="PANTHER" id="PTHR33909">
    <property type="entry name" value="SEC TRANSLOCON ACCESSORY COMPLEX SUBUNIT YAJC"/>
    <property type="match status" value="1"/>
</dbReference>
<evidence type="ECO:0000256" key="13">
    <source>
        <dbReference type="SAM" id="MobiDB-lite"/>
    </source>
</evidence>
<dbReference type="PRINTS" id="PR01853">
    <property type="entry name" value="YAJCTRNLCASE"/>
</dbReference>
<evidence type="ECO:0000256" key="9">
    <source>
        <dbReference type="ARBA" id="ARBA00022927"/>
    </source>
</evidence>
<comment type="caution">
    <text evidence="15">The sequence shown here is derived from an EMBL/GenBank/DDBJ whole genome shotgun (WGS) entry which is preliminary data.</text>
</comment>
<evidence type="ECO:0000256" key="8">
    <source>
        <dbReference type="ARBA" id="ARBA00022692"/>
    </source>
</evidence>
<name>A0ABT5YN25_9PROT</name>
<evidence type="ECO:0000256" key="5">
    <source>
        <dbReference type="ARBA" id="ARBA00014962"/>
    </source>
</evidence>
<keyword evidence="16" id="KW-1185">Reference proteome</keyword>
<gene>
    <name evidence="15" type="primary">yajC</name>
    <name evidence="15" type="ORF">P2G67_10350</name>
</gene>
<dbReference type="EMBL" id="JARHUD010000005">
    <property type="protein sequence ID" value="MDF2096377.1"/>
    <property type="molecule type" value="Genomic_DNA"/>
</dbReference>